<comment type="caution">
    <text evidence="2">The sequence shown here is derived from an EMBL/GenBank/DDBJ whole genome shotgun (WGS) entry which is preliminary data.</text>
</comment>
<dbReference type="PANTHER" id="PTHR12461">
    <property type="entry name" value="HYPOXIA-INDUCIBLE FACTOR 1 ALPHA INHIBITOR-RELATED"/>
    <property type="match status" value="1"/>
</dbReference>
<dbReference type="AlphaFoldDB" id="A0AAV4GAD8"/>
<dbReference type="EMBL" id="BMAT01011926">
    <property type="protein sequence ID" value="GFR82096.1"/>
    <property type="molecule type" value="Genomic_DNA"/>
</dbReference>
<name>A0AAV4GAD8_9GAST</name>
<organism evidence="2 3">
    <name type="scientific">Elysia marginata</name>
    <dbReference type="NCBI Taxonomy" id="1093978"/>
    <lineage>
        <taxon>Eukaryota</taxon>
        <taxon>Metazoa</taxon>
        <taxon>Spiralia</taxon>
        <taxon>Lophotrochozoa</taxon>
        <taxon>Mollusca</taxon>
        <taxon>Gastropoda</taxon>
        <taxon>Heterobranchia</taxon>
        <taxon>Euthyneura</taxon>
        <taxon>Panpulmonata</taxon>
        <taxon>Sacoglossa</taxon>
        <taxon>Placobranchoidea</taxon>
        <taxon>Plakobranchidae</taxon>
        <taxon>Elysia</taxon>
    </lineage>
</organism>
<dbReference type="PROSITE" id="PS51184">
    <property type="entry name" value="JMJC"/>
    <property type="match status" value="1"/>
</dbReference>
<evidence type="ECO:0000313" key="3">
    <source>
        <dbReference type="Proteomes" id="UP000762676"/>
    </source>
</evidence>
<reference evidence="2 3" key="1">
    <citation type="journal article" date="2021" name="Elife">
        <title>Chloroplast acquisition without the gene transfer in kleptoplastic sea slugs, Plakobranchus ocellatus.</title>
        <authorList>
            <person name="Maeda T."/>
            <person name="Takahashi S."/>
            <person name="Yoshida T."/>
            <person name="Shimamura S."/>
            <person name="Takaki Y."/>
            <person name="Nagai Y."/>
            <person name="Toyoda A."/>
            <person name="Suzuki Y."/>
            <person name="Arimoto A."/>
            <person name="Ishii H."/>
            <person name="Satoh N."/>
            <person name="Nishiyama T."/>
            <person name="Hasebe M."/>
            <person name="Maruyama T."/>
            <person name="Minagawa J."/>
            <person name="Obokata J."/>
            <person name="Shigenobu S."/>
        </authorList>
    </citation>
    <scope>NUCLEOTIDE SEQUENCE [LARGE SCALE GENOMIC DNA]</scope>
</reference>
<dbReference type="Gene3D" id="2.60.120.10">
    <property type="entry name" value="Jelly Rolls"/>
    <property type="match status" value="1"/>
</dbReference>
<dbReference type="PANTHER" id="PTHR12461:SF99">
    <property type="entry name" value="BIFUNCTIONAL PEPTIDASE AND (3S)-LYSYL HYDROXYLASE JMJD7"/>
    <property type="match status" value="1"/>
</dbReference>
<feature type="domain" description="JmjC" evidence="1">
    <location>
        <begin position="1"/>
        <end position="136"/>
    </location>
</feature>
<evidence type="ECO:0000259" key="1">
    <source>
        <dbReference type="PROSITE" id="PS51184"/>
    </source>
</evidence>
<keyword evidence="3" id="KW-1185">Reference proteome</keyword>
<dbReference type="SMART" id="SM00558">
    <property type="entry name" value="JmjC"/>
    <property type="match status" value="1"/>
</dbReference>
<protein>
    <submittedName>
        <fullName evidence="2">Jumonji domain containing 7</fullName>
    </submittedName>
</protein>
<dbReference type="InterPro" id="IPR014710">
    <property type="entry name" value="RmlC-like_jellyroll"/>
</dbReference>
<gene>
    <name evidence="2" type="ORF">ElyMa_005941400</name>
</gene>
<sequence>MFNFAVHRDHYENLYCVVSGEKTFILHPPTDLPYIPYGTYRSAVYKEVVNGDFTVIEDEESSEVPWVAVDPLNPDLGRYPQYAWAQPLTVTVRAGQMLYLPSLWFHHVRQSQACIAINYWYDMEFDMKWAYYKFLEKMFPPQPIDHVDNVEQWNDGKKALSLSN</sequence>
<dbReference type="InterPro" id="IPR003347">
    <property type="entry name" value="JmjC_dom"/>
</dbReference>
<dbReference type="Pfam" id="PF13621">
    <property type="entry name" value="Cupin_8"/>
    <property type="match status" value="1"/>
</dbReference>
<evidence type="ECO:0000313" key="2">
    <source>
        <dbReference type="EMBL" id="GFR82096.1"/>
    </source>
</evidence>
<dbReference type="SUPFAM" id="SSF51197">
    <property type="entry name" value="Clavaminate synthase-like"/>
    <property type="match status" value="1"/>
</dbReference>
<dbReference type="InterPro" id="IPR041667">
    <property type="entry name" value="Cupin_8"/>
</dbReference>
<accession>A0AAV4GAD8</accession>
<proteinExistence type="predicted"/>
<dbReference type="Proteomes" id="UP000762676">
    <property type="component" value="Unassembled WGS sequence"/>
</dbReference>